<evidence type="ECO:0000313" key="2">
    <source>
        <dbReference type="EMBL" id="TDT61141.1"/>
    </source>
</evidence>
<dbReference type="Proteomes" id="UP000295325">
    <property type="component" value="Unassembled WGS sequence"/>
</dbReference>
<dbReference type="AlphaFoldDB" id="A0A4R7KPU6"/>
<dbReference type="EMBL" id="SOAZ01000008">
    <property type="protein sequence ID" value="TDT61141.1"/>
    <property type="molecule type" value="Genomic_DNA"/>
</dbReference>
<reference evidence="2 3" key="1">
    <citation type="submission" date="2019-03" db="EMBL/GenBank/DDBJ databases">
        <title>Genomic Encyclopedia of Type Strains, Phase IV (KMG-IV): sequencing the most valuable type-strain genomes for metagenomic binning, comparative biology and taxonomic classification.</title>
        <authorList>
            <person name="Goeker M."/>
        </authorList>
    </citation>
    <scope>NUCLEOTIDE SEQUENCE [LARGE SCALE GENOMIC DNA]</scope>
    <source>
        <strain evidence="2 3">DSM 24455</strain>
    </source>
</reference>
<dbReference type="Pfam" id="PF14344">
    <property type="entry name" value="DUF4397"/>
    <property type="match status" value="2"/>
</dbReference>
<organism evidence="2 3">
    <name type="scientific">Fonticella tunisiensis</name>
    <dbReference type="NCBI Taxonomy" id="1096341"/>
    <lineage>
        <taxon>Bacteria</taxon>
        <taxon>Bacillati</taxon>
        <taxon>Bacillota</taxon>
        <taxon>Clostridia</taxon>
        <taxon>Eubacteriales</taxon>
        <taxon>Clostridiaceae</taxon>
        <taxon>Fonticella</taxon>
    </lineage>
</organism>
<feature type="domain" description="DUF4397" evidence="1">
    <location>
        <begin position="141"/>
        <end position="205"/>
    </location>
</feature>
<accession>A0A4R7KPU6</accession>
<feature type="domain" description="DUF4397" evidence="1">
    <location>
        <begin position="23"/>
        <end position="138"/>
    </location>
</feature>
<comment type="caution">
    <text evidence="2">The sequence shown here is derived from an EMBL/GenBank/DDBJ whole genome shotgun (WGS) entry which is preliminary data.</text>
</comment>
<name>A0A4R7KPU6_9CLOT</name>
<gene>
    <name evidence="2" type="ORF">EDD71_10838</name>
</gene>
<evidence type="ECO:0000259" key="1">
    <source>
        <dbReference type="Pfam" id="PF14344"/>
    </source>
</evidence>
<sequence>MYYDQYPYQNTYCDYFREQKNVSYMRLLHASPDAPHIDAYLNDKLIASNLAFKGFTQYLPVTAGTYNIKIFPTGKRDNPVINTRLNIKARSSFTVAVGGKLSNINLYIIPEVPPKAIPGKVFIRFAHLSPDTPNVDITLPDGTRLFKNVEFKEYTKYIAVDEGTYTLQARPSGSNKPLLHVPNIRLKPNRYYTIYAVGFTGGNPPLQALIALDGISYLKL</sequence>
<keyword evidence="3" id="KW-1185">Reference proteome</keyword>
<dbReference type="InterPro" id="IPR025510">
    <property type="entry name" value="DUF4397"/>
</dbReference>
<evidence type="ECO:0000313" key="3">
    <source>
        <dbReference type="Proteomes" id="UP000295325"/>
    </source>
</evidence>
<proteinExistence type="predicted"/>
<protein>
    <submittedName>
        <fullName evidence="2">Uncharacterized protein DUF4397</fullName>
    </submittedName>
</protein>